<dbReference type="PROSITE" id="PS00518">
    <property type="entry name" value="ZF_RING_1"/>
    <property type="match status" value="1"/>
</dbReference>
<name>A0AAD8NDP8_9APIA</name>
<evidence type="ECO:0000259" key="12">
    <source>
        <dbReference type="PROSITE" id="PS51873"/>
    </source>
</evidence>
<evidence type="ECO:0000256" key="7">
    <source>
        <dbReference type="ARBA" id="ARBA00022771"/>
    </source>
</evidence>
<evidence type="ECO:0000256" key="6">
    <source>
        <dbReference type="ARBA" id="ARBA00022737"/>
    </source>
</evidence>
<dbReference type="AlphaFoldDB" id="A0AAD8NDP8"/>
<keyword evidence="4 13" id="KW-0808">Transferase</keyword>
<dbReference type="Pfam" id="PF19422">
    <property type="entry name" value="Ariadne"/>
    <property type="match status" value="1"/>
</dbReference>
<dbReference type="EMBL" id="JAUIZM010000001">
    <property type="protein sequence ID" value="KAK1403998.1"/>
    <property type="molecule type" value="Genomic_DNA"/>
</dbReference>
<dbReference type="InterPro" id="IPR045840">
    <property type="entry name" value="Ariadne"/>
</dbReference>
<dbReference type="InterPro" id="IPR002867">
    <property type="entry name" value="IBR_dom"/>
</dbReference>
<keyword evidence="6" id="KW-0677">Repeat</keyword>
<evidence type="ECO:0000256" key="4">
    <source>
        <dbReference type="ARBA" id="ARBA00022679"/>
    </source>
</evidence>
<keyword evidence="5" id="KW-0479">Metal-binding</keyword>
<dbReference type="GO" id="GO:0003676">
    <property type="term" value="F:nucleic acid binding"/>
    <property type="evidence" value="ECO:0007669"/>
    <property type="project" value="InterPro"/>
</dbReference>
<reference evidence="13" key="2">
    <citation type="submission" date="2023-05" db="EMBL/GenBank/DDBJ databases">
        <authorList>
            <person name="Schelkunov M.I."/>
        </authorList>
    </citation>
    <scope>NUCLEOTIDE SEQUENCE</scope>
    <source>
        <strain evidence="13">Hsosn_3</strain>
        <tissue evidence="13">Leaf</tissue>
    </source>
</reference>
<protein>
    <recommendedName>
        <fullName evidence="3">RBR-type E3 ubiquitin transferase</fullName>
        <ecNumber evidence="3">2.3.2.31</ecNumber>
    </recommendedName>
</protein>
<evidence type="ECO:0000256" key="1">
    <source>
        <dbReference type="ARBA" id="ARBA00001798"/>
    </source>
</evidence>
<comment type="caution">
    <text evidence="13">The sequence shown here is derived from an EMBL/GenBank/DDBJ whole genome shotgun (WGS) entry which is preliminary data.</text>
</comment>
<evidence type="ECO:0000313" key="13">
    <source>
        <dbReference type="EMBL" id="KAK1403998.1"/>
    </source>
</evidence>
<comment type="cofactor">
    <cofactor evidence="2">
        <name>Zn(2+)</name>
        <dbReference type="ChEBI" id="CHEBI:29105"/>
    </cofactor>
</comment>
<dbReference type="EC" id="2.3.2.31" evidence="3"/>
<dbReference type="CDD" id="cd20346">
    <property type="entry name" value="BRcat_RBR_ANKIB1"/>
    <property type="match status" value="1"/>
</dbReference>
<keyword evidence="7 10" id="KW-0863">Zinc-finger</keyword>
<organism evidence="13 14">
    <name type="scientific">Heracleum sosnowskyi</name>
    <dbReference type="NCBI Taxonomy" id="360622"/>
    <lineage>
        <taxon>Eukaryota</taxon>
        <taxon>Viridiplantae</taxon>
        <taxon>Streptophyta</taxon>
        <taxon>Embryophyta</taxon>
        <taxon>Tracheophyta</taxon>
        <taxon>Spermatophyta</taxon>
        <taxon>Magnoliopsida</taxon>
        <taxon>eudicotyledons</taxon>
        <taxon>Gunneridae</taxon>
        <taxon>Pentapetalae</taxon>
        <taxon>asterids</taxon>
        <taxon>campanulids</taxon>
        <taxon>Apiales</taxon>
        <taxon>Apiaceae</taxon>
        <taxon>Apioideae</taxon>
        <taxon>apioid superclade</taxon>
        <taxon>Tordylieae</taxon>
        <taxon>Tordyliinae</taxon>
        <taxon>Heracleum</taxon>
    </lineage>
</organism>
<evidence type="ECO:0000313" key="14">
    <source>
        <dbReference type="Proteomes" id="UP001237642"/>
    </source>
</evidence>
<comment type="catalytic activity">
    <reaction evidence="1">
        <text>[E2 ubiquitin-conjugating enzyme]-S-ubiquitinyl-L-cysteine + [acceptor protein]-L-lysine = [E2 ubiquitin-conjugating enzyme]-L-cysteine + [acceptor protein]-N(6)-ubiquitinyl-L-lysine.</text>
        <dbReference type="EC" id="2.3.2.31"/>
    </reaction>
</comment>
<dbReference type="PANTHER" id="PTHR11685">
    <property type="entry name" value="RBR FAMILY RING FINGER AND IBR DOMAIN-CONTAINING"/>
    <property type="match status" value="1"/>
</dbReference>
<dbReference type="GO" id="GO:0016567">
    <property type="term" value="P:protein ubiquitination"/>
    <property type="evidence" value="ECO:0007669"/>
    <property type="project" value="InterPro"/>
</dbReference>
<evidence type="ECO:0000256" key="8">
    <source>
        <dbReference type="ARBA" id="ARBA00022786"/>
    </source>
</evidence>
<keyword evidence="9" id="KW-0862">Zinc</keyword>
<evidence type="ECO:0000256" key="3">
    <source>
        <dbReference type="ARBA" id="ARBA00012251"/>
    </source>
</evidence>
<sequence length="400" mass="45852">MLQYPNTASDSSALYLLSNFLPHYSHGKFVFMHMDSDSDVNFYDDSVSDNDVDSYDHSVSEDDVDSHDDLVSDNDIDFHDDSICDEDQKMKNYTILSTRDMITPNPDLGPSRTCLGTYISTAIDDGPRCLLLRCPDPSCTAAIGVDMVNLLVSHEYKEKFQNIFVRSYVERNSKLKWCPAPDCDAAIEYNGDGECGSYEVVCGCSYKFCWRCSEDGHRPVDCDTMCKHEFCWTCLGPWSEHTHCNAYKAGQSDETRKRIKNARASLERYTHYYERWDANHKSRIKAQSDLKKMETKKLDKLCKKFAATKLQLTCVVEACQQIIECRRALKWSYAYGYFIPEDEPAKARLFEYLQGAAEAGLERLHQCAEKELLMVLKDGNATIDQFQIFRVKLVELTNVM</sequence>
<gene>
    <name evidence="13" type="ORF">POM88_003603</name>
</gene>
<feature type="domain" description="CCHC-type" evidence="11">
    <location>
        <begin position="209"/>
        <end position="222"/>
    </location>
</feature>
<dbReference type="InterPro" id="IPR044066">
    <property type="entry name" value="TRIAD_supradom"/>
</dbReference>
<evidence type="ECO:0000259" key="11">
    <source>
        <dbReference type="PROSITE" id="PS50158"/>
    </source>
</evidence>
<reference evidence="13" key="1">
    <citation type="submission" date="2023-02" db="EMBL/GenBank/DDBJ databases">
        <title>Genome of toxic invasive species Heracleum sosnowskyi carries increased number of genes despite the absence of recent whole-genome duplications.</title>
        <authorList>
            <person name="Schelkunov M."/>
            <person name="Shtratnikova V."/>
            <person name="Makarenko M."/>
            <person name="Klepikova A."/>
            <person name="Omelchenko D."/>
            <person name="Novikova G."/>
            <person name="Obukhova E."/>
            <person name="Bogdanov V."/>
            <person name="Penin A."/>
            <person name="Logacheva M."/>
        </authorList>
    </citation>
    <scope>NUCLEOTIDE SEQUENCE</scope>
    <source>
        <strain evidence="13">Hsosn_3</strain>
        <tissue evidence="13">Leaf</tissue>
    </source>
</reference>
<dbReference type="PROSITE" id="PS50158">
    <property type="entry name" value="ZF_CCHC"/>
    <property type="match status" value="1"/>
</dbReference>
<dbReference type="Pfam" id="PF01485">
    <property type="entry name" value="IBR"/>
    <property type="match status" value="1"/>
</dbReference>
<dbReference type="InterPro" id="IPR031127">
    <property type="entry name" value="E3_UB_ligase_RBR"/>
</dbReference>
<feature type="domain" description="RING-type" evidence="12">
    <location>
        <begin position="76"/>
        <end position="337"/>
    </location>
</feature>
<evidence type="ECO:0000256" key="5">
    <source>
        <dbReference type="ARBA" id="ARBA00022723"/>
    </source>
</evidence>
<evidence type="ECO:0000256" key="2">
    <source>
        <dbReference type="ARBA" id="ARBA00001947"/>
    </source>
</evidence>
<dbReference type="SMART" id="SM00647">
    <property type="entry name" value="IBR"/>
    <property type="match status" value="1"/>
</dbReference>
<dbReference type="Proteomes" id="UP001237642">
    <property type="component" value="Unassembled WGS sequence"/>
</dbReference>
<evidence type="ECO:0000256" key="10">
    <source>
        <dbReference type="PROSITE-ProRule" id="PRU00047"/>
    </source>
</evidence>
<evidence type="ECO:0000256" key="9">
    <source>
        <dbReference type="ARBA" id="ARBA00022833"/>
    </source>
</evidence>
<dbReference type="Gene3D" id="1.20.120.1750">
    <property type="match status" value="1"/>
</dbReference>
<keyword evidence="14" id="KW-1185">Reference proteome</keyword>
<accession>A0AAD8NDP8</accession>
<dbReference type="InterPro" id="IPR001878">
    <property type="entry name" value="Znf_CCHC"/>
</dbReference>
<dbReference type="GO" id="GO:0008270">
    <property type="term" value="F:zinc ion binding"/>
    <property type="evidence" value="ECO:0007669"/>
    <property type="project" value="UniProtKB-KW"/>
</dbReference>
<dbReference type="InterPro" id="IPR017907">
    <property type="entry name" value="Znf_RING_CS"/>
</dbReference>
<dbReference type="PROSITE" id="PS51873">
    <property type="entry name" value="TRIAD"/>
    <property type="match status" value="1"/>
</dbReference>
<keyword evidence="8" id="KW-0833">Ubl conjugation pathway</keyword>
<dbReference type="SUPFAM" id="SSF57850">
    <property type="entry name" value="RING/U-box"/>
    <property type="match status" value="2"/>
</dbReference>
<proteinExistence type="predicted"/>
<dbReference type="GO" id="GO:0061630">
    <property type="term" value="F:ubiquitin protein ligase activity"/>
    <property type="evidence" value="ECO:0007669"/>
    <property type="project" value="UniProtKB-EC"/>
</dbReference>